<organism evidence="1 3">
    <name type="scientific">Nephila pilipes</name>
    <name type="common">Giant wood spider</name>
    <name type="synonym">Nephila maculata</name>
    <dbReference type="NCBI Taxonomy" id="299642"/>
    <lineage>
        <taxon>Eukaryota</taxon>
        <taxon>Metazoa</taxon>
        <taxon>Ecdysozoa</taxon>
        <taxon>Arthropoda</taxon>
        <taxon>Chelicerata</taxon>
        <taxon>Arachnida</taxon>
        <taxon>Araneae</taxon>
        <taxon>Araneomorphae</taxon>
        <taxon>Entelegynae</taxon>
        <taxon>Araneoidea</taxon>
        <taxon>Nephilidae</taxon>
        <taxon>Nephila</taxon>
    </lineage>
</organism>
<dbReference type="PANTHER" id="PTHR24035">
    <property type="entry name" value="MULTIPLE EPIDERMAL GROWTH FACTOR-LIKE DOMAINS PROTEIN"/>
    <property type="match status" value="1"/>
</dbReference>
<evidence type="ECO:0000313" key="1">
    <source>
        <dbReference type="EMBL" id="GFS33160.1"/>
    </source>
</evidence>
<dbReference type="InterPro" id="IPR052108">
    <property type="entry name" value="MEGF/SIB"/>
</dbReference>
<sequence length="48" mass="5316">WQGDHCELPCSNEYYGQDCAKKCECENRAACNPVDGSCNCIPGYKGRV</sequence>
<proteinExistence type="predicted"/>
<keyword evidence="3" id="KW-1185">Reference proteome</keyword>
<reference evidence="1" key="1">
    <citation type="submission" date="2020-08" db="EMBL/GenBank/DDBJ databases">
        <title>Multicomponent nature underlies the extraordinary mechanical properties of spider dragline silk.</title>
        <authorList>
            <person name="Kono N."/>
            <person name="Nakamura H."/>
            <person name="Mori M."/>
            <person name="Yoshida Y."/>
            <person name="Ohtoshi R."/>
            <person name="Malay A.D."/>
            <person name="Moran D.A.P."/>
            <person name="Tomita M."/>
            <person name="Numata K."/>
            <person name="Arakawa K."/>
        </authorList>
    </citation>
    <scope>NUCLEOTIDE SEQUENCE</scope>
</reference>
<dbReference type="EMBL" id="BMAW01126611">
    <property type="protein sequence ID" value="GFU17574.1"/>
    <property type="molecule type" value="Genomic_DNA"/>
</dbReference>
<dbReference type="PANTHER" id="PTHR24035:SF109">
    <property type="entry name" value="PROTEIN DRAPER"/>
    <property type="match status" value="1"/>
</dbReference>
<dbReference type="AlphaFoldDB" id="A0A8X6I6R2"/>
<gene>
    <name evidence="1" type="primary">NCL1_49880</name>
    <name evidence="2" type="ORF">NPIL_298691</name>
    <name evidence="1" type="ORF">NPIL_624641</name>
</gene>
<dbReference type="Gene3D" id="2.170.300.10">
    <property type="entry name" value="Tie2 ligand-binding domain superfamily"/>
    <property type="match status" value="1"/>
</dbReference>
<protein>
    <submittedName>
        <fullName evidence="1">Multiple epidermal growth factor-like domains protein 11</fullName>
    </submittedName>
</protein>
<comment type="caution">
    <text evidence="1">The sequence shown here is derived from an EMBL/GenBank/DDBJ whole genome shotgun (WGS) entry which is preliminary data.</text>
</comment>
<accession>A0A8X6I6R2</accession>
<evidence type="ECO:0000313" key="2">
    <source>
        <dbReference type="EMBL" id="GFU17574.1"/>
    </source>
</evidence>
<dbReference type="Proteomes" id="UP000887013">
    <property type="component" value="Unassembled WGS sequence"/>
</dbReference>
<dbReference type="EMBL" id="BMAW01088119">
    <property type="protein sequence ID" value="GFS33160.1"/>
    <property type="molecule type" value="Genomic_DNA"/>
</dbReference>
<feature type="non-terminal residue" evidence="1">
    <location>
        <position position="1"/>
    </location>
</feature>
<evidence type="ECO:0000313" key="3">
    <source>
        <dbReference type="Proteomes" id="UP000887013"/>
    </source>
</evidence>
<dbReference type="OrthoDB" id="18487at2759"/>
<name>A0A8X6I6R2_NEPPI</name>